<keyword evidence="2" id="KW-0813">Transport</keyword>
<gene>
    <name evidence="7" type="ORF">HMPREF0731_2493</name>
</gene>
<feature type="signal peptide" evidence="5">
    <location>
        <begin position="1"/>
        <end position="26"/>
    </location>
</feature>
<dbReference type="PROSITE" id="PS51318">
    <property type="entry name" value="TAT"/>
    <property type="match status" value="1"/>
</dbReference>
<dbReference type="Gene3D" id="3.40.50.2300">
    <property type="match status" value="2"/>
</dbReference>
<reference evidence="7 8" key="1">
    <citation type="submission" date="2010-04" db="EMBL/GenBank/DDBJ databases">
        <authorList>
            <person name="Qin X."/>
            <person name="Bachman B."/>
            <person name="Battles P."/>
            <person name="Bell A."/>
            <person name="Bess C."/>
            <person name="Bickham C."/>
            <person name="Chaboub L."/>
            <person name="Chen D."/>
            <person name="Coyle M."/>
            <person name="Deiros D.R."/>
            <person name="Dinh H."/>
            <person name="Forbes L."/>
            <person name="Fowler G."/>
            <person name="Francisco L."/>
            <person name="Fu Q."/>
            <person name="Gubbala S."/>
            <person name="Hale W."/>
            <person name="Han Y."/>
            <person name="Hemphill L."/>
            <person name="Highlander S.K."/>
            <person name="Hirani K."/>
            <person name="Hogues M."/>
            <person name="Jackson L."/>
            <person name="Jakkamsetti A."/>
            <person name="Javaid M."/>
            <person name="Jiang H."/>
            <person name="Korchina V."/>
            <person name="Kovar C."/>
            <person name="Lara F."/>
            <person name="Lee S."/>
            <person name="Mata R."/>
            <person name="Mathew T."/>
            <person name="Moen C."/>
            <person name="Morales K."/>
            <person name="Munidasa M."/>
            <person name="Nazareth L."/>
            <person name="Ngo R."/>
            <person name="Nguyen L."/>
            <person name="Okwuonu G."/>
            <person name="Ongeri F."/>
            <person name="Patil S."/>
            <person name="Petrosino J."/>
            <person name="Pham C."/>
            <person name="Pham P."/>
            <person name="Pu L.-L."/>
            <person name="Puazo M."/>
            <person name="Raj R."/>
            <person name="Reid J."/>
            <person name="Rouhana J."/>
            <person name="Saada N."/>
            <person name="Shang Y."/>
            <person name="Simmons D."/>
            <person name="Thornton R."/>
            <person name="Warren J."/>
            <person name="Weissenberger G."/>
            <person name="Zhang J."/>
            <person name="Zhang L."/>
            <person name="Zhou C."/>
            <person name="Zhu D."/>
            <person name="Muzny D."/>
            <person name="Worley K."/>
            <person name="Gibbs R."/>
        </authorList>
    </citation>
    <scope>NUCLEOTIDE SEQUENCE [LARGE SCALE GENOMIC DNA]</scope>
    <source>
        <strain evidence="7 8">ATCC 49957</strain>
    </source>
</reference>
<sequence length="409" mass="43544">MTRITRRALLGGALAAPAFIQASAHAQPSTVRLALLTPLSGPFARQGELERLGAVLAVEDINRQGGIKALGGARLELSIADAGANVEQVTAAAQRLVADRGLVAGLGAWASSFTLAATEVTERARLPWITLSWADSITERGFHYVIATSPPSSSIIPAALRPLLAMAERAAGKKPATIACINDDTAVNQANMKPLREGGFARLGLNTVMDENFSVPLSDAAPLIQRLRRSRPDLVLLGTTATSDSRLLLQTLTEFGLGQGKVPVIAPSANWGTPEMLRNMGATYLEGVIGVAGNWTSKQQAALNQTLLQRAGEPWLIQDTLSNYGHVLLVADALERAGRADRDALMQALLATDTTEGPAKLFLGERLRFEPNGRRANPVPAVYQWKNGRPLTVLPEADAEAELSWPRPG</sequence>
<evidence type="ECO:0000256" key="2">
    <source>
        <dbReference type="ARBA" id="ARBA00022448"/>
    </source>
</evidence>
<dbReference type="InterPro" id="IPR028082">
    <property type="entry name" value="Peripla_BP_I"/>
</dbReference>
<feature type="chain" id="PRO_5003076032" evidence="5">
    <location>
        <begin position="27"/>
        <end position="409"/>
    </location>
</feature>
<comment type="similarity">
    <text evidence="1">Belongs to the leucine-binding protein family.</text>
</comment>
<dbReference type="PANTHER" id="PTHR30483">
    <property type="entry name" value="LEUCINE-SPECIFIC-BINDING PROTEIN"/>
    <property type="match status" value="1"/>
</dbReference>
<feature type="domain" description="Leucine-binding protein" evidence="6">
    <location>
        <begin position="30"/>
        <end position="388"/>
    </location>
</feature>
<dbReference type="Proteomes" id="UP000005324">
    <property type="component" value="Unassembled WGS sequence"/>
</dbReference>
<evidence type="ECO:0000256" key="1">
    <source>
        <dbReference type="ARBA" id="ARBA00010062"/>
    </source>
</evidence>
<dbReference type="OrthoDB" id="7251828at2"/>
<evidence type="ECO:0000256" key="4">
    <source>
        <dbReference type="ARBA" id="ARBA00022970"/>
    </source>
</evidence>
<evidence type="ECO:0000256" key="3">
    <source>
        <dbReference type="ARBA" id="ARBA00022729"/>
    </source>
</evidence>
<evidence type="ECO:0000259" key="6">
    <source>
        <dbReference type="Pfam" id="PF13458"/>
    </source>
</evidence>
<dbReference type="SUPFAM" id="SSF53822">
    <property type="entry name" value="Periplasmic binding protein-like I"/>
    <property type="match status" value="1"/>
</dbReference>
<proteinExistence type="inferred from homology"/>
<name>D5RN32_9PROT</name>
<dbReference type="Pfam" id="PF13458">
    <property type="entry name" value="Peripla_BP_6"/>
    <property type="match status" value="1"/>
</dbReference>
<organism evidence="7 8">
    <name type="scientific">Pseudoroseomonas cervicalis ATCC 49957</name>
    <dbReference type="NCBI Taxonomy" id="525371"/>
    <lineage>
        <taxon>Bacteria</taxon>
        <taxon>Pseudomonadati</taxon>
        <taxon>Pseudomonadota</taxon>
        <taxon>Alphaproteobacteria</taxon>
        <taxon>Acetobacterales</taxon>
        <taxon>Roseomonadaceae</taxon>
        <taxon>Roseomonas</taxon>
    </lineage>
</organism>
<dbReference type="HOGENOM" id="CLU_027128_4_3_5"/>
<dbReference type="CDD" id="cd06340">
    <property type="entry name" value="PBP1_ABC_ligand_binding-like"/>
    <property type="match status" value="1"/>
</dbReference>
<protein>
    <submittedName>
        <fullName evidence="7">Tat pathway signal sequence domain protein</fullName>
    </submittedName>
</protein>
<keyword evidence="4" id="KW-0029">Amino-acid transport</keyword>
<dbReference type="EMBL" id="ADVL01000426">
    <property type="protein sequence ID" value="EFH11299.1"/>
    <property type="molecule type" value="Genomic_DNA"/>
</dbReference>
<dbReference type="InterPro" id="IPR051010">
    <property type="entry name" value="BCAA_transport"/>
</dbReference>
<dbReference type="GO" id="GO:0006865">
    <property type="term" value="P:amino acid transport"/>
    <property type="evidence" value="ECO:0007669"/>
    <property type="project" value="UniProtKB-KW"/>
</dbReference>
<evidence type="ECO:0000313" key="8">
    <source>
        <dbReference type="Proteomes" id="UP000005324"/>
    </source>
</evidence>
<dbReference type="InterPro" id="IPR000709">
    <property type="entry name" value="Leu_Ile_Val-bd"/>
</dbReference>
<comment type="caution">
    <text evidence="7">The sequence shown here is derived from an EMBL/GenBank/DDBJ whole genome shotgun (WGS) entry which is preliminary data.</text>
</comment>
<dbReference type="PRINTS" id="PR00337">
    <property type="entry name" value="LEUILEVALBP"/>
</dbReference>
<accession>D5RN32</accession>
<evidence type="ECO:0000313" key="7">
    <source>
        <dbReference type="EMBL" id="EFH11299.1"/>
    </source>
</evidence>
<dbReference type="InterPro" id="IPR028081">
    <property type="entry name" value="Leu-bd"/>
</dbReference>
<dbReference type="RefSeq" id="WP_007005423.1">
    <property type="nucleotide sequence ID" value="NZ_GG770782.1"/>
</dbReference>
<dbReference type="AlphaFoldDB" id="D5RN32"/>
<dbReference type="PANTHER" id="PTHR30483:SF6">
    <property type="entry name" value="PERIPLASMIC BINDING PROTEIN OF ABC TRANSPORTER FOR NATURAL AMINO ACIDS"/>
    <property type="match status" value="1"/>
</dbReference>
<dbReference type="InterPro" id="IPR006311">
    <property type="entry name" value="TAT_signal"/>
</dbReference>
<evidence type="ECO:0000256" key="5">
    <source>
        <dbReference type="SAM" id="SignalP"/>
    </source>
</evidence>
<keyword evidence="3 5" id="KW-0732">Signal</keyword>
<keyword evidence="8" id="KW-1185">Reference proteome</keyword>